<keyword evidence="3" id="KW-1185">Reference proteome</keyword>
<gene>
    <name evidence="2" type="ORF">ACFFGY_15440</name>
</gene>
<dbReference type="RefSeq" id="WP_377045394.1">
    <property type="nucleotide sequence ID" value="NZ_JBHLUN010000010.1"/>
</dbReference>
<proteinExistence type="predicted"/>
<evidence type="ECO:0000313" key="3">
    <source>
        <dbReference type="Proteomes" id="UP001589865"/>
    </source>
</evidence>
<feature type="domain" description="ABC-type transport auxiliary lipoprotein component" evidence="1">
    <location>
        <begin position="91"/>
        <end position="218"/>
    </location>
</feature>
<evidence type="ECO:0000259" key="1">
    <source>
        <dbReference type="Pfam" id="PF03886"/>
    </source>
</evidence>
<sequence>MSEGNTMGNRSAVAGRRAWMLGLLAVLPGCSALQSRPYVEPLRFPLSPERPAETAALRPAAARGQLGTQTLLLRLGRAAPGLEGRMLRSIRADGTVHTEYYAEWSAPPAEAMEDALRRWLMRSGLFRAVLAPGTRAAADLALEVELTALHADLGRGEARAALSAVLLREGAGESSVVGQFTCEGHAPLPREGADTPAPQATAEVAALGQAFAALEAQIGARLGTRSR</sequence>
<protein>
    <submittedName>
        <fullName evidence="2">ABC-type transport auxiliary lipoprotein family protein</fullName>
    </submittedName>
</protein>
<dbReference type="Pfam" id="PF03886">
    <property type="entry name" value="ABC_trans_aux"/>
    <property type="match status" value="1"/>
</dbReference>
<comment type="caution">
    <text evidence="2">The sequence shown here is derived from an EMBL/GenBank/DDBJ whole genome shotgun (WGS) entry which is preliminary data.</text>
</comment>
<organism evidence="2 3">
    <name type="scientific">Roseomonas elaeocarpi</name>
    <dbReference type="NCBI Taxonomy" id="907779"/>
    <lineage>
        <taxon>Bacteria</taxon>
        <taxon>Pseudomonadati</taxon>
        <taxon>Pseudomonadota</taxon>
        <taxon>Alphaproteobacteria</taxon>
        <taxon>Acetobacterales</taxon>
        <taxon>Roseomonadaceae</taxon>
        <taxon>Roseomonas</taxon>
    </lineage>
</organism>
<dbReference type="Gene3D" id="3.40.50.10610">
    <property type="entry name" value="ABC-type transport auxiliary lipoprotein component"/>
    <property type="match status" value="1"/>
</dbReference>
<name>A0ABV6JVA3_9PROT</name>
<keyword evidence="2" id="KW-0449">Lipoprotein</keyword>
<reference evidence="2 3" key="1">
    <citation type="submission" date="2024-09" db="EMBL/GenBank/DDBJ databases">
        <authorList>
            <person name="Sun Q."/>
            <person name="Mori K."/>
        </authorList>
    </citation>
    <scope>NUCLEOTIDE SEQUENCE [LARGE SCALE GENOMIC DNA]</scope>
    <source>
        <strain evidence="2 3">TBRC 5777</strain>
    </source>
</reference>
<dbReference type="InterPro" id="IPR005586">
    <property type="entry name" value="ABC_trans_aux"/>
</dbReference>
<accession>A0ABV6JVA3</accession>
<evidence type="ECO:0000313" key="2">
    <source>
        <dbReference type="EMBL" id="MFC0409646.1"/>
    </source>
</evidence>
<dbReference type="SUPFAM" id="SSF159594">
    <property type="entry name" value="XCC0632-like"/>
    <property type="match status" value="1"/>
</dbReference>
<dbReference type="Proteomes" id="UP001589865">
    <property type="component" value="Unassembled WGS sequence"/>
</dbReference>
<dbReference type="EMBL" id="JBHLUN010000010">
    <property type="protein sequence ID" value="MFC0409646.1"/>
    <property type="molecule type" value="Genomic_DNA"/>
</dbReference>